<protein>
    <submittedName>
        <fullName evidence="1">Uncharacterized protein</fullName>
    </submittedName>
</protein>
<proteinExistence type="predicted"/>
<keyword evidence="2" id="KW-1185">Reference proteome</keyword>
<gene>
    <name evidence="1" type="ORF">FHR87_002454</name>
</gene>
<evidence type="ECO:0000313" key="1">
    <source>
        <dbReference type="EMBL" id="MBB3104042.1"/>
    </source>
</evidence>
<accession>A0A839T3R1</accession>
<evidence type="ECO:0000313" key="2">
    <source>
        <dbReference type="Proteomes" id="UP000549250"/>
    </source>
</evidence>
<name>A0A839T3R1_AZOMA</name>
<dbReference type="AlphaFoldDB" id="A0A839T3R1"/>
<dbReference type="EMBL" id="JACHXI010000012">
    <property type="protein sequence ID" value="MBB3104042.1"/>
    <property type="molecule type" value="Genomic_DNA"/>
</dbReference>
<sequence>MHYDNDVFIHLNFPAEQQIESGLSVYNDALRPTEFYLSIWIRFVS</sequence>
<comment type="caution">
    <text evidence="1">The sequence shown here is derived from an EMBL/GenBank/DDBJ whole genome shotgun (WGS) entry which is preliminary data.</text>
</comment>
<reference evidence="1 2" key="1">
    <citation type="submission" date="2020-08" db="EMBL/GenBank/DDBJ databases">
        <title>Genomic Encyclopedia of Type Strains, Phase III (KMG-III): the genomes of soil and plant-associated and newly described type strains.</title>
        <authorList>
            <person name="Whitman W."/>
        </authorList>
    </citation>
    <scope>NUCLEOTIDE SEQUENCE [LARGE SCALE GENOMIC DNA]</scope>
    <source>
        <strain evidence="1 2">CECT 4462</strain>
    </source>
</reference>
<dbReference type="Proteomes" id="UP000549250">
    <property type="component" value="Unassembled WGS sequence"/>
</dbReference>
<organism evidence="1 2">
    <name type="scientific">Azomonas macrocytogenes</name>
    <name type="common">Azotobacter macrocytogenes</name>
    <dbReference type="NCBI Taxonomy" id="69962"/>
    <lineage>
        <taxon>Bacteria</taxon>
        <taxon>Pseudomonadati</taxon>
        <taxon>Pseudomonadota</taxon>
        <taxon>Gammaproteobacteria</taxon>
        <taxon>Pseudomonadales</taxon>
        <taxon>Pseudomonadaceae</taxon>
        <taxon>Azomonas</taxon>
    </lineage>
</organism>